<proteinExistence type="predicted"/>
<feature type="non-terminal residue" evidence="3">
    <location>
        <position position="1"/>
    </location>
</feature>
<dbReference type="PROSITE" id="PS51808">
    <property type="entry name" value="CHCH"/>
    <property type="match status" value="1"/>
</dbReference>
<evidence type="ECO:0000256" key="1">
    <source>
        <dbReference type="ARBA" id="ARBA00023157"/>
    </source>
</evidence>
<evidence type="ECO:0000259" key="2">
    <source>
        <dbReference type="Pfam" id="PF06747"/>
    </source>
</evidence>
<dbReference type="InterPro" id="IPR033620">
    <property type="entry name" value="Ribosomal_mS37_met"/>
</dbReference>
<dbReference type="GO" id="GO:0005761">
    <property type="term" value="C:mitochondrial ribosome"/>
    <property type="evidence" value="ECO:0007669"/>
    <property type="project" value="InterPro"/>
</dbReference>
<accession>A0AAV2SBD9</accession>
<comment type="caution">
    <text evidence="3">The sequence shown here is derived from an EMBL/GenBank/DDBJ whole genome shotgun (WGS) entry which is preliminary data.</text>
</comment>
<dbReference type="InterPro" id="IPR010625">
    <property type="entry name" value="CHCH"/>
</dbReference>
<dbReference type="GO" id="GO:0032543">
    <property type="term" value="P:mitochondrial translation"/>
    <property type="evidence" value="ECO:0007669"/>
    <property type="project" value="InterPro"/>
</dbReference>
<evidence type="ECO:0000313" key="4">
    <source>
        <dbReference type="Proteomes" id="UP001497623"/>
    </source>
</evidence>
<dbReference type="SUPFAM" id="SSF47072">
    <property type="entry name" value="Cysteine alpha-hairpin motif"/>
    <property type="match status" value="1"/>
</dbReference>
<keyword evidence="1" id="KW-1015">Disulfide bond</keyword>
<evidence type="ECO:0000313" key="3">
    <source>
        <dbReference type="EMBL" id="CAL4171902.1"/>
    </source>
</evidence>
<name>A0AAV2SBD9_MEGNR</name>
<dbReference type="Pfam" id="PF06747">
    <property type="entry name" value="CHCH"/>
    <property type="match status" value="1"/>
</dbReference>
<dbReference type="EMBL" id="CAXKWB010051894">
    <property type="protein sequence ID" value="CAL4171902.1"/>
    <property type="molecule type" value="Genomic_DNA"/>
</dbReference>
<dbReference type="Proteomes" id="UP001497623">
    <property type="component" value="Unassembled WGS sequence"/>
</dbReference>
<feature type="domain" description="CHCH" evidence="2">
    <location>
        <begin position="55"/>
        <end position="88"/>
    </location>
</feature>
<dbReference type="GO" id="GO:0005654">
    <property type="term" value="C:nucleoplasm"/>
    <property type="evidence" value="ECO:0007669"/>
    <property type="project" value="TreeGrafter"/>
</dbReference>
<dbReference type="InterPro" id="IPR009069">
    <property type="entry name" value="Cys_alpha_HP_mot_SF"/>
</dbReference>
<dbReference type="GO" id="GO:0003723">
    <property type="term" value="F:RNA binding"/>
    <property type="evidence" value="ECO:0007669"/>
    <property type="project" value="TreeGrafter"/>
</dbReference>
<organism evidence="3 4">
    <name type="scientific">Meganyctiphanes norvegica</name>
    <name type="common">Northern krill</name>
    <name type="synonym">Thysanopoda norvegica</name>
    <dbReference type="NCBI Taxonomy" id="48144"/>
    <lineage>
        <taxon>Eukaryota</taxon>
        <taxon>Metazoa</taxon>
        <taxon>Ecdysozoa</taxon>
        <taxon>Arthropoda</taxon>
        <taxon>Crustacea</taxon>
        <taxon>Multicrustacea</taxon>
        <taxon>Malacostraca</taxon>
        <taxon>Eumalacostraca</taxon>
        <taxon>Eucarida</taxon>
        <taxon>Euphausiacea</taxon>
        <taxon>Euphausiidae</taxon>
        <taxon>Meganyctiphanes</taxon>
    </lineage>
</organism>
<dbReference type="PANTHER" id="PTHR31278:SF2">
    <property type="entry name" value="SMALL RIBOSOMAL SUBUNIT PROTEIN MS37"/>
    <property type="match status" value="1"/>
</dbReference>
<gene>
    <name evidence="3" type="ORF">MNOR_LOCUS34211</name>
</gene>
<protein>
    <recommendedName>
        <fullName evidence="2">CHCH domain-containing protein</fullName>
    </recommendedName>
</protein>
<reference evidence="3 4" key="1">
    <citation type="submission" date="2024-05" db="EMBL/GenBank/DDBJ databases">
        <authorList>
            <person name="Wallberg A."/>
        </authorList>
    </citation>
    <scope>NUCLEOTIDE SEQUENCE [LARGE SCALE GENOMIC DNA]</scope>
</reference>
<sequence length="129" mass="14817">VKMHLTPIVLASRYNPQARNGRRLTKVPFPFQEIVPLACRNTVSGKGDKQKGVACLQEMSILFACMKKNEFRDVQCDPEITAFQNCHKDYLEKESLTKAQSKSGLLVPYERQLTHKQLNQLLKKYPQPK</sequence>
<keyword evidence="4" id="KW-1185">Reference proteome</keyword>
<dbReference type="PANTHER" id="PTHR31278">
    <property type="entry name" value="CHCHD1"/>
    <property type="match status" value="1"/>
</dbReference>
<dbReference type="AlphaFoldDB" id="A0AAV2SBD9"/>